<keyword evidence="1" id="KW-0812">Transmembrane</keyword>
<dbReference type="PANTHER" id="PTHR33333:SF46">
    <property type="entry name" value="LOW QUALITY PROTEIN: GLYCINE-RICH PROTEIN DOT1"/>
    <property type="match status" value="1"/>
</dbReference>
<proteinExistence type="predicted"/>
<protein>
    <submittedName>
        <fullName evidence="2">Uncharacterized protein</fullName>
    </submittedName>
</protein>
<dbReference type="PANTHER" id="PTHR33333">
    <property type="entry name" value="ERYTHROCYTE MEMBRANE PROTEIN 1-LIKE"/>
    <property type="match status" value="1"/>
</dbReference>
<dbReference type="InterPro" id="IPR039926">
    <property type="entry name" value="Egg_app_1"/>
</dbReference>
<reference evidence="3" key="1">
    <citation type="journal article" date="2018" name="Gigascience">
        <title>Genome assembly of the Pink Ipe (Handroanthus impetiginosus, Bignoniaceae), a highly valued, ecologically keystone Neotropical timber forest tree.</title>
        <authorList>
            <person name="Silva-Junior O.B."/>
            <person name="Grattapaglia D."/>
            <person name="Novaes E."/>
            <person name="Collevatti R.G."/>
        </authorList>
    </citation>
    <scope>NUCLEOTIDE SEQUENCE [LARGE SCALE GENOMIC DNA]</scope>
    <source>
        <strain evidence="3">cv. UFG-1</strain>
    </source>
</reference>
<accession>A0A2G9H0J7</accession>
<dbReference type="OrthoDB" id="1650029at2759"/>
<comment type="caution">
    <text evidence="2">The sequence shown here is derived from an EMBL/GenBank/DDBJ whole genome shotgun (WGS) entry which is preliminary data.</text>
</comment>
<keyword evidence="3" id="KW-1185">Reference proteome</keyword>
<name>A0A2G9H0J7_9LAMI</name>
<keyword evidence="1" id="KW-1133">Transmembrane helix</keyword>
<sequence>MGFDEVMKSVWEKLKEAVLAVPKWGAESLAWFEGLFPPDTGGEKIKHWFHVAQLYLVEMRFDEVIRSVREKLKEALLAMENWGAEALAWFDGVFPPETRGEKIKQWFHVAQPYLIAAVVLTMVVYFCRCCGGRGGGGVKMMKAPGRNRRMPRRDFEIDPKGYFQKLRSHPGSEESKHWFHVAQPYLIAAVVLTMVVYFCRCCGGRDGGRGKMMKAPGRNLRIPRSHFEIDSKGYFQNLRYHPG</sequence>
<keyword evidence="1" id="KW-0472">Membrane</keyword>
<gene>
    <name evidence="2" type="ORF">CDL12_16357</name>
</gene>
<evidence type="ECO:0000313" key="3">
    <source>
        <dbReference type="Proteomes" id="UP000231279"/>
    </source>
</evidence>
<evidence type="ECO:0000313" key="2">
    <source>
        <dbReference type="EMBL" id="PIN11048.1"/>
    </source>
</evidence>
<feature type="transmembrane region" description="Helical" evidence="1">
    <location>
        <begin position="185"/>
        <end position="203"/>
    </location>
</feature>
<evidence type="ECO:0000256" key="1">
    <source>
        <dbReference type="SAM" id="Phobius"/>
    </source>
</evidence>
<feature type="transmembrane region" description="Helical" evidence="1">
    <location>
        <begin position="106"/>
        <end position="126"/>
    </location>
</feature>
<dbReference type="EMBL" id="NKXS01003045">
    <property type="protein sequence ID" value="PIN11048.1"/>
    <property type="molecule type" value="Genomic_DNA"/>
</dbReference>
<organism evidence="2 3">
    <name type="scientific">Handroanthus impetiginosus</name>
    <dbReference type="NCBI Taxonomy" id="429701"/>
    <lineage>
        <taxon>Eukaryota</taxon>
        <taxon>Viridiplantae</taxon>
        <taxon>Streptophyta</taxon>
        <taxon>Embryophyta</taxon>
        <taxon>Tracheophyta</taxon>
        <taxon>Spermatophyta</taxon>
        <taxon>Magnoliopsida</taxon>
        <taxon>eudicotyledons</taxon>
        <taxon>Gunneridae</taxon>
        <taxon>Pentapetalae</taxon>
        <taxon>asterids</taxon>
        <taxon>lamiids</taxon>
        <taxon>Lamiales</taxon>
        <taxon>Bignoniaceae</taxon>
        <taxon>Crescentiina</taxon>
        <taxon>Tabebuia alliance</taxon>
        <taxon>Handroanthus</taxon>
    </lineage>
</organism>
<dbReference type="Proteomes" id="UP000231279">
    <property type="component" value="Unassembled WGS sequence"/>
</dbReference>
<dbReference type="AlphaFoldDB" id="A0A2G9H0J7"/>